<dbReference type="EMBL" id="LFZN01000047">
    <property type="protein sequence ID" value="KXT02000.1"/>
    <property type="molecule type" value="Genomic_DNA"/>
</dbReference>
<keyword evidence="3" id="KW-1185">Reference proteome</keyword>
<proteinExistence type="predicted"/>
<evidence type="ECO:0000313" key="3">
    <source>
        <dbReference type="Proteomes" id="UP000070133"/>
    </source>
</evidence>
<feature type="compositionally biased region" description="Polar residues" evidence="1">
    <location>
        <begin position="60"/>
        <end position="74"/>
    </location>
</feature>
<dbReference type="AlphaFoldDB" id="A0A139HHR0"/>
<evidence type="ECO:0000256" key="1">
    <source>
        <dbReference type="SAM" id="MobiDB-lite"/>
    </source>
</evidence>
<sequence>MATSDSTSLLATQLSPQLIQTLSKSNSSSTLAGEVDKTPMAISTASKSTTMRLSLLQASMSHTTETRSATTSFSGLARSRTLAPAPDGTRRVLKVKIMVEEFDAGEDGEPISGTYTYTWQKQRVTIESDI</sequence>
<name>A0A139HHR0_9PEZI</name>
<gene>
    <name evidence="2" type="ORF">AC578_6498</name>
</gene>
<feature type="region of interest" description="Disordered" evidence="1">
    <location>
        <begin position="60"/>
        <end position="84"/>
    </location>
</feature>
<dbReference type="OrthoDB" id="10436948at2759"/>
<dbReference type="Proteomes" id="UP000070133">
    <property type="component" value="Unassembled WGS sequence"/>
</dbReference>
<reference evidence="2 3" key="1">
    <citation type="submission" date="2015-07" db="EMBL/GenBank/DDBJ databases">
        <title>Comparative genomics of the Sigatoka disease complex on banana suggests a link between parallel evolutionary changes in Pseudocercospora fijiensis and Pseudocercospora eumusae and increased virulence on the banana host.</title>
        <authorList>
            <person name="Chang T.-C."/>
            <person name="Salvucci A."/>
            <person name="Crous P.W."/>
            <person name="Stergiopoulos I."/>
        </authorList>
    </citation>
    <scope>NUCLEOTIDE SEQUENCE [LARGE SCALE GENOMIC DNA]</scope>
    <source>
        <strain evidence="2 3">CBS 114824</strain>
    </source>
</reference>
<accession>A0A139HHR0</accession>
<organism evidence="2 3">
    <name type="scientific">Pseudocercospora eumusae</name>
    <dbReference type="NCBI Taxonomy" id="321146"/>
    <lineage>
        <taxon>Eukaryota</taxon>
        <taxon>Fungi</taxon>
        <taxon>Dikarya</taxon>
        <taxon>Ascomycota</taxon>
        <taxon>Pezizomycotina</taxon>
        <taxon>Dothideomycetes</taxon>
        <taxon>Dothideomycetidae</taxon>
        <taxon>Mycosphaerellales</taxon>
        <taxon>Mycosphaerellaceae</taxon>
        <taxon>Pseudocercospora</taxon>
    </lineage>
</organism>
<evidence type="ECO:0000313" key="2">
    <source>
        <dbReference type="EMBL" id="KXT02000.1"/>
    </source>
</evidence>
<protein>
    <submittedName>
        <fullName evidence="2">Uncharacterized protein</fullName>
    </submittedName>
</protein>
<comment type="caution">
    <text evidence="2">The sequence shown here is derived from an EMBL/GenBank/DDBJ whole genome shotgun (WGS) entry which is preliminary data.</text>
</comment>